<feature type="domain" description="Pectinesterase inhibitor" evidence="5">
    <location>
        <begin position="24"/>
        <end position="175"/>
    </location>
</feature>
<accession>A0A058ZSV3</accession>
<keyword evidence="8" id="KW-1185">Reference proteome</keyword>
<dbReference type="GO" id="GO:0009827">
    <property type="term" value="P:plant-type cell wall modification"/>
    <property type="evidence" value="ECO:0000318"/>
    <property type="project" value="GO_Central"/>
</dbReference>
<dbReference type="NCBIfam" id="TIGR01614">
    <property type="entry name" value="PME_inhib"/>
    <property type="match status" value="1"/>
</dbReference>
<comment type="similarity">
    <text evidence="3">Belongs to the PMEI family.</text>
</comment>
<dbReference type="GO" id="GO:0009505">
    <property type="term" value="C:plant-type cell wall"/>
    <property type="evidence" value="ECO:0000318"/>
    <property type="project" value="GO_Central"/>
</dbReference>
<sequence>MNSALCTLFLFLASSLILFHVESAANDIVSDTCQKSAASSPNVNYDYCVKALGSDPKSRTADVQGLGLIALNLLESSVTSTGSDIQQLLKQKQDPYVHQCLSDCSDLYSDALETTKEAVGAYREKRFSDVQNSVSTVCTDATTCESQFKEKKGVTSPLTKQNGDATQLSYIELAILAIVKGS</sequence>
<protein>
    <recommendedName>
        <fullName evidence="5">Pectinesterase inhibitor domain-containing protein</fullName>
    </recommendedName>
</protein>
<dbReference type="Proteomes" id="UP000030711">
    <property type="component" value="Unassembled WGS sequence"/>
</dbReference>
<proteinExistence type="inferred from homology"/>
<dbReference type="Pfam" id="PF04043">
    <property type="entry name" value="PMEI"/>
    <property type="match status" value="1"/>
</dbReference>
<dbReference type="InterPro" id="IPR006501">
    <property type="entry name" value="Pectinesterase_inhib_dom"/>
</dbReference>
<dbReference type="OMA" id="SHCANTT"/>
<reference evidence="6" key="4">
    <citation type="submission" date="2023-07" db="EMBL/GenBank/DDBJ databases">
        <authorList>
            <person name="Myburg A.A."/>
            <person name="Grattapaglia D."/>
            <person name="Tuskan G.A."/>
            <person name="Hellsten U."/>
            <person name="Hayes R.D."/>
            <person name="Grimwood J."/>
            <person name="Jenkins J."/>
            <person name="Lindquist E."/>
            <person name="Tice H."/>
            <person name="Bauer D."/>
            <person name="Goodstein D.M."/>
            <person name="Dubchak I."/>
            <person name="Poliakov A."/>
            <person name="Mizrachi E."/>
            <person name="Kullan A.R."/>
            <person name="Hussey S.G."/>
            <person name="Pinard D."/>
            <person name="Van D.M."/>
            <person name="Singh P."/>
            <person name="Van J.I."/>
            <person name="Silva-Junior O.B."/>
            <person name="Togawa R.C."/>
            <person name="Pappas M.R."/>
            <person name="Faria D.A."/>
            <person name="Sansaloni C.P."/>
            <person name="Petroli C.D."/>
            <person name="Yang X."/>
            <person name="Ranjan P."/>
            <person name="Tschaplinski T.J."/>
            <person name="Ye C.Y."/>
            <person name="Li T."/>
            <person name="Sterck L."/>
            <person name="Vanneste K."/>
            <person name="Murat F."/>
            <person name="Soler M."/>
            <person name="Clemente H.S."/>
            <person name="Saidi N."/>
            <person name="Cassan-Wang H."/>
            <person name="Dunand C."/>
            <person name="Hefer C.A."/>
            <person name="Bornberg-Bauer E."/>
            <person name="Kersting A.R."/>
            <person name="Vining K."/>
            <person name="Amarasinghe V."/>
            <person name="Ranik M."/>
            <person name="Naithani S."/>
            <person name="Elser J."/>
            <person name="Boyd A.E."/>
            <person name="Liston A."/>
            <person name="Spatafora J.W."/>
            <person name="Dharmwardhana P."/>
            <person name="Raja R."/>
            <person name="Sullivan C."/>
            <person name="Romanel E."/>
            <person name="Alves-Ferreira M."/>
            <person name="Kulheim C."/>
            <person name="Foley W."/>
            <person name="Carocha V."/>
            <person name="Paiva J."/>
            <person name="Kudrna D."/>
            <person name="Brommonschenkel S.H."/>
            <person name="Pasquali G."/>
            <person name="Byrne M."/>
            <person name="Rigault P."/>
            <person name="Tibbits J."/>
            <person name="Spokevicius A."/>
            <person name="Jones R.C."/>
            <person name="Steane D.A."/>
            <person name="Vaillancourt R.E."/>
            <person name="Potts B.M."/>
            <person name="Joubert F."/>
            <person name="Barry K."/>
            <person name="Pappas G.J."/>
            <person name="Strauss S.H."/>
            <person name="Jaiswal P."/>
            <person name="Grima-Pettenati J."/>
            <person name="Salse J."/>
            <person name="Van D.P."/>
            <person name="Rokhsar D.S."/>
            <person name="Schmutz J."/>
        </authorList>
    </citation>
    <scope>NUCLEOTIDE SEQUENCE</scope>
    <source>
        <tissue evidence="6">Leaf extractions</tissue>
    </source>
</reference>
<reference evidence="6" key="2">
    <citation type="journal article" date="2014" name="Nature">
        <title>The genome of Eucalyptus grandis.</title>
        <authorList>
            <person name="Myburg A.A."/>
            <person name="Grattapaglia D."/>
            <person name="Tuskan G.A."/>
            <person name="Hellsten U."/>
            <person name="Hayes R.D."/>
            <person name="Grimwood J."/>
            <person name="Jenkins J."/>
            <person name="Lindquist E."/>
            <person name="Tice H."/>
            <person name="Bauer D."/>
            <person name="Goodstein D.M."/>
            <person name="Dubchak I."/>
            <person name="Poliakov A."/>
            <person name="Mizrachi E."/>
            <person name="Kullan A.R."/>
            <person name="Hussey S.G."/>
            <person name="Pinard D."/>
            <person name="van der Merwe K."/>
            <person name="Singh P."/>
            <person name="van Jaarsveld I."/>
            <person name="Silva-Junior O.B."/>
            <person name="Togawa R.C."/>
            <person name="Pappas M.R."/>
            <person name="Faria D.A."/>
            <person name="Sansaloni C.P."/>
            <person name="Petroli C.D."/>
            <person name="Yang X."/>
            <person name="Ranjan P."/>
            <person name="Tschaplinski T.J."/>
            <person name="Ye C.Y."/>
            <person name="Li T."/>
            <person name="Sterck L."/>
            <person name="Vanneste K."/>
            <person name="Murat F."/>
            <person name="Soler M."/>
            <person name="Clemente H.S."/>
            <person name="Saidi N."/>
            <person name="Cassan-Wang H."/>
            <person name="Dunand C."/>
            <person name="Hefer C.A."/>
            <person name="Bornberg-Bauer E."/>
            <person name="Kersting A.R."/>
            <person name="Vining K."/>
            <person name="Amarasinghe V."/>
            <person name="Ranik M."/>
            <person name="Naithani S."/>
            <person name="Elser J."/>
            <person name="Boyd A.E."/>
            <person name="Liston A."/>
            <person name="Spatafora J.W."/>
            <person name="Dharmwardhana P."/>
            <person name="Raja R."/>
            <person name="Sullivan C."/>
            <person name="Romanel E."/>
            <person name="Alves-Ferreira M."/>
            <person name="Kulheim C."/>
            <person name="Foley W."/>
            <person name="Carocha V."/>
            <person name="Paiva J."/>
            <person name="Kudrna D."/>
            <person name="Brommonschenkel S.H."/>
            <person name="Pasquali G."/>
            <person name="Byrne M."/>
            <person name="Rigault P."/>
            <person name="Tibbits J."/>
            <person name="Spokevicius A."/>
            <person name="Jones R.C."/>
            <person name="Steane D.A."/>
            <person name="Vaillancourt R.E."/>
            <person name="Potts B.M."/>
            <person name="Joubert F."/>
            <person name="Barry K."/>
            <person name="Pappas G.J."/>
            <person name="Strauss S.H."/>
            <person name="Jaiswal P."/>
            <person name="Grima-Pettenati J."/>
            <person name="Salse J."/>
            <person name="Van de Peer Y."/>
            <person name="Rokhsar D.S."/>
            <person name="Schmutz J."/>
        </authorList>
    </citation>
    <scope>NUCLEOTIDE SEQUENCE</scope>
    <source>
        <tissue evidence="6">Leaf extractions</tissue>
    </source>
</reference>
<dbReference type="InterPro" id="IPR035513">
    <property type="entry name" value="Invertase/methylesterase_inhib"/>
</dbReference>
<dbReference type="GO" id="GO:0005576">
    <property type="term" value="C:extracellular region"/>
    <property type="evidence" value="ECO:0007669"/>
    <property type="project" value="UniProtKB-ARBA"/>
</dbReference>
<organism evidence="7">
    <name type="scientific">Eucalyptus grandis</name>
    <name type="common">Flooded gum</name>
    <dbReference type="NCBI Taxonomy" id="71139"/>
    <lineage>
        <taxon>Eukaryota</taxon>
        <taxon>Viridiplantae</taxon>
        <taxon>Streptophyta</taxon>
        <taxon>Embryophyta</taxon>
        <taxon>Tracheophyta</taxon>
        <taxon>Spermatophyta</taxon>
        <taxon>Magnoliopsida</taxon>
        <taxon>eudicotyledons</taxon>
        <taxon>Gunneridae</taxon>
        <taxon>Pentapetalae</taxon>
        <taxon>rosids</taxon>
        <taxon>malvids</taxon>
        <taxon>Myrtales</taxon>
        <taxon>Myrtaceae</taxon>
        <taxon>Myrtoideae</taxon>
        <taxon>Eucalypteae</taxon>
        <taxon>Eucalyptus</taxon>
    </lineage>
</organism>
<evidence type="ECO:0000256" key="4">
    <source>
        <dbReference type="SAM" id="SignalP"/>
    </source>
</evidence>
<keyword evidence="2" id="KW-1015">Disulfide bond</keyword>
<dbReference type="SMART" id="SM00856">
    <property type="entry name" value="PMEI"/>
    <property type="match status" value="1"/>
</dbReference>
<feature type="signal peptide" evidence="4">
    <location>
        <begin position="1"/>
        <end position="24"/>
    </location>
</feature>
<dbReference type="PANTHER" id="PTHR35357:SF17">
    <property type="entry name" value="PECTINESTERASE INHIBITOR 12"/>
    <property type="match status" value="1"/>
</dbReference>
<evidence type="ECO:0000256" key="3">
    <source>
        <dbReference type="ARBA" id="ARBA00038471"/>
    </source>
</evidence>
<dbReference type="InParanoid" id="A0A058ZSV3"/>
<dbReference type="SUPFAM" id="SSF101148">
    <property type="entry name" value="Plant invertase/pectin methylesterase inhibitor"/>
    <property type="match status" value="1"/>
</dbReference>
<dbReference type="PANTHER" id="PTHR35357">
    <property type="entry name" value="OS02G0537100 PROTEIN"/>
    <property type="match status" value="1"/>
</dbReference>
<dbReference type="STRING" id="71139.A0A058ZSV3"/>
<feature type="chain" id="PRO_5042325602" description="Pectinesterase inhibitor domain-containing protein" evidence="4">
    <location>
        <begin position="25"/>
        <end position="182"/>
    </location>
</feature>
<dbReference type="eggNOG" id="ENOG502S6IS">
    <property type="taxonomic scope" value="Eukaryota"/>
</dbReference>
<dbReference type="Gramene" id="KCW44130">
    <property type="protein sequence ID" value="KCW44130"/>
    <property type="gene ID" value="EUGRSUZ_L02459"/>
</dbReference>
<dbReference type="FunFam" id="1.20.140.40:FF:000002">
    <property type="entry name" value="Putative invertase inhibitor"/>
    <property type="match status" value="1"/>
</dbReference>
<evidence type="ECO:0000256" key="2">
    <source>
        <dbReference type="ARBA" id="ARBA00023157"/>
    </source>
</evidence>
<evidence type="ECO:0000313" key="6">
    <source>
        <dbReference type="EMBL" id="KAK2631777.1"/>
    </source>
</evidence>
<reference evidence="6" key="3">
    <citation type="submission" date="2023-04" db="EMBL/GenBank/DDBJ databases">
        <title>WGS assembly of Eucalyptus grandis.</title>
        <authorList>
            <person name="Myburg A."/>
            <person name="Grattapaglia D."/>
            <person name="Tuskan G."/>
            <person name="Hellsten U."/>
            <person name="Hayes R."/>
            <person name="Grimwood J."/>
            <person name="Jenkins J."/>
            <person name="Lindquist E."/>
            <person name="Tice H."/>
            <person name="Bauer D."/>
            <person name="Goodstein D."/>
            <person name="Dubchak I."/>
            <person name="Poliakov A."/>
            <person name="Mizrachi E."/>
            <person name="Kullan A."/>
            <person name="Hussey S."/>
            <person name="Pinard D."/>
            <person name="Van D."/>
            <person name="Singh P."/>
            <person name="Van J."/>
            <person name="Silva-Junior O."/>
            <person name="Togawa R."/>
            <person name="Pappas M."/>
            <person name="Faria D."/>
            <person name="Sansaloni C."/>
            <person name="Petroli C."/>
            <person name="Yang X."/>
            <person name="Ranjan P."/>
            <person name="Tschaplinski T."/>
            <person name="Ye C."/>
            <person name="Li T."/>
            <person name="Sterck L."/>
            <person name="Vanneste K."/>
            <person name="Murat F."/>
            <person name="Soler M."/>
            <person name="Clemente H."/>
            <person name="Saidi N."/>
            <person name="Cassan-Wang H."/>
            <person name="Dunand C."/>
            <person name="Hefer C."/>
            <person name="Bornberg-Bauer E."/>
            <person name="Kersting A."/>
            <person name="Vining K."/>
            <person name="Amarasinghe V."/>
            <person name="Ranik M."/>
            <person name="Naithani S."/>
            <person name="Elser J."/>
            <person name="Boyd A."/>
            <person name="Liston A."/>
            <person name="Spatafora J."/>
            <person name="Dharmwardhana P."/>
            <person name="Raja R."/>
            <person name="Sullivan C."/>
            <person name="Romanel E."/>
            <person name="Alves-Ferreira M."/>
            <person name="Kulheim C."/>
            <person name="Foley W."/>
            <person name="Carocha V."/>
            <person name="Paiva J."/>
            <person name="Kudrna D."/>
            <person name="Brommonschenkel S."/>
            <person name="Pasquali G."/>
            <person name="Byrne M."/>
            <person name="Rigault P."/>
            <person name="Tibbits J."/>
            <person name="Spokevicius A."/>
            <person name="Jones R."/>
            <person name="Steane D."/>
            <person name="Vaillancourt R."/>
            <person name="Potts B."/>
            <person name="Joubert F."/>
            <person name="Barry K."/>
            <person name="Pappas G."/>
            <person name="Strauss S."/>
            <person name="Jaiswal P."/>
            <person name="Grima-Pettenati J."/>
            <person name="Salse J."/>
            <person name="Van D."/>
            <person name="Rokhsar D."/>
            <person name="Schmutz J."/>
        </authorList>
    </citation>
    <scope>NUCLEOTIDE SEQUENCE</scope>
    <source>
        <tissue evidence="6">Leaf extractions</tissue>
    </source>
</reference>
<dbReference type="EMBL" id="MU849161">
    <property type="protein sequence ID" value="KAK2631777.1"/>
    <property type="molecule type" value="Genomic_DNA"/>
</dbReference>
<dbReference type="CDD" id="cd15795">
    <property type="entry name" value="PMEI-Pla_a_1_like"/>
    <property type="match status" value="1"/>
</dbReference>
<evidence type="ECO:0000313" key="8">
    <source>
        <dbReference type="Proteomes" id="UP000030711"/>
    </source>
</evidence>
<dbReference type="AlphaFoldDB" id="A0A058ZSV3"/>
<evidence type="ECO:0000256" key="1">
    <source>
        <dbReference type="ARBA" id="ARBA00022729"/>
    </source>
</evidence>
<gene>
    <name evidence="7" type="ORF">EUGRSUZ_L02459</name>
</gene>
<keyword evidence="1 4" id="KW-0732">Signal</keyword>
<evidence type="ECO:0000259" key="5">
    <source>
        <dbReference type="SMART" id="SM00856"/>
    </source>
</evidence>
<dbReference type="InterPro" id="IPR034088">
    <property type="entry name" value="Pla_a_1-like"/>
</dbReference>
<name>A0A058ZSV3_EUCGR</name>
<dbReference type="GO" id="GO:0004857">
    <property type="term" value="F:enzyme inhibitor activity"/>
    <property type="evidence" value="ECO:0000318"/>
    <property type="project" value="GO_Central"/>
</dbReference>
<dbReference type="FunCoup" id="A0A058ZSV3">
    <property type="interactions" value="6"/>
</dbReference>
<dbReference type="Gene3D" id="1.20.140.40">
    <property type="entry name" value="Invertase/pectin methylesterase inhibitor family protein"/>
    <property type="match status" value="1"/>
</dbReference>
<reference evidence="7" key="1">
    <citation type="submission" date="2013-07" db="EMBL/GenBank/DDBJ databases">
        <title>The genome of Eucalyptus grandis.</title>
        <authorList>
            <person name="Schmutz J."/>
            <person name="Hayes R."/>
            <person name="Myburg A."/>
            <person name="Tuskan G."/>
            <person name="Grattapaglia D."/>
            <person name="Rokhsar D.S."/>
        </authorList>
    </citation>
    <scope>NUCLEOTIDE SEQUENCE</scope>
    <source>
        <tissue evidence="7">Leaf extractions</tissue>
    </source>
</reference>
<dbReference type="EMBL" id="KK199680">
    <property type="protein sequence ID" value="KCW44130.1"/>
    <property type="molecule type" value="Genomic_DNA"/>
</dbReference>
<evidence type="ECO:0000313" key="7">
    <source>
        <dbReference type="EMBL" id="KCW44130.1"/>
    </source>
</evidence>